<keyword evidence="5 9" id="KW-0833">Ubl conjugation pathway</keyword>
<evidence type="ECO:0000256" key="4">
    <source>
        <dbReference type="ARBA" id="ARBA00022771"/>
    </source>
</evidence>
<evidence type="ECO:0000256" key="7">
    <source>
        <dbReference type="ARBA" id="ARBA00022807"/>
    </source>
</evidence>
<dbReference type="GO" id="GO:0016579">
    <property type="term" value="P:protein deubiquitination"/>
    <property type="evidence" value="ECO:0007669"/>
    <property type="project" value="TreeGrafter"/>
</dbReference>
<protein>
    <recommendedName>
        <fullName evidence="9">Ubiquitin thioesterase OTU</fullName>
        <ecNumber evidence="9">3.4.19.12</ecNumber>
    </recommendedName>
</protein>
<dbReference type="eggNOG" id="KOG3288">
    <property type="taxonomic scope" value="Eukaryota"/>
</dbReference>
<dbReference type="Gene3D" id="3.90.70.80">
    <property type="match status" value="1"/>
</dbReference>
<comment type="subcellular location">
    <subcellularLocation>
        <location evidence="9">Cytoplasm</location>
    </subcellularLocation>
</comment>
<dbReference type="InParanoid" id="K0KM43"/>
<keyword evidence="3" id="KW-0479">Metal-binding</keyword>
<keyword evidence="6 9" id="KW-0378">Hydrolase</keyword>
<gene>
    <name evidence="11" type="primary">OTU1</name>
    <name evidence="11" type="ORF">BN7_1994</name>
</gene>
<dbReference type="MEROPS" id="C85.006"/>
<organism evidence="11 12">
    <name type="scientific">Wickerhamomyces ciferrii (strain ATCC 14091 / BCRC 22168 / CBS 111 / JCM 3599 / NBRC 0793 / NRRL Y-1031 F-60-10)</name>
    <name type="common">Yeast</name>
    <name type="synonym">Pichia ciferrii</name>
    <dbReference type="NCBI Taxonomy" id="1206466"/>
    <lineage>
        <taxon>Eukaryota</taxon>
        <taxon>Fungi</taxon>
        <taxon>Dikarya</taxon>
        <taxon>Ascomycota</taxon>
        <taxon>Saccharomycotina</taxon>
        <taxon>Saccharomycetes</taxon>
        <taxon>Phaffomycetales</taxon>
        <taxon>Wickerhamomycetaceae</taxon>
        <taxon>Wickerhamomyces</taxon>
    </lineage>
</organism>
<dbReference type="Pfam" id="PF24560">
    <property type="entry name" value="zf-C2H2_OTU1_C"/>
    <property type="match status" value="1"/>
</dbReference>
<dbReference type="PROSITE" id="PS00028">
    <property type="entry name" value="ZINC_FINGER_C2H2_1"/>
    <property type="match status" value="1"/>
</dbReference>
<dbReference type="EMBL" id="CAIF01000046">
    <property type="protein sequence ID" value="CCH42449.1"/>
    <property type="molecule type" value="Genomic_DNA"/>
</dbReference>
<dbReference type="PROSITE" id="PS50802">
    <property type="entry name" value="OTU"/>
    <property type="match status" value="1"/>
</dbReference>
<evidence type="ECO:0000256" key="9">
    <source>
        <dbReference type="RuleBase" id="RU367104"/>
    </source>
</evidence>
<keyword evidence="7 9" id="KW-0788">Thiol protease</keyword>
<sequence length="307" mass="34728">MRLKVVNKSIQKIISIQDDSQVSQLLKLLETDGIISHSNNLIIKSGFPPKPINLSNLQEQILDLGIRPGDKLIIEENGTNGQVQQATSTSTKQKIELTKPSQDISTSQTSLKIPNTKGSIHLHKIDDDNSCLFNSIAYLTQSSINLREIIQQYILSNPETYNDAILGKPIQEYIKWILKPTSWGGAIELQILSTFFDITIHSIDVENNRIDSFNPDAQEFIVVLFTGIHYDCIIYKDNIKETRIFNKSNNEILQYSQKLSQGLNHKGYVTNTNTFQVKCKQCGLVLKGEKEINRHATIVKHFDFGEV</sequence>
<evidence type="ECO:0000256" key="5">
    <source>
        <dbReference type="ARBA" id="ARBA00022786"/>
    </source>
</evidence>
<dbReference type="InterPro" id="IPR013087">
    <property type="entry name" value="Znf_C2H2_type"/>
</dbReference>
<reference evidence="11 12" key="1">
    <citation type="journal article" date="2012" name="Eukaryot. Cell">
        <title>Draft genome sequence of Wickerhamomyces ciferrii NRRL Y-1031 F-60-10.</title>
        <authorList>
            <person name="Schneider J."/>
            <person name="Andrea H."/>
            <person name="Blom J."/>
            <person name="Jaenicke S."/>
            <person name="Ruckert C."/>
            <person name="Schorsch C."/>
            <person name="Szczepanowski R."/>
            <person name="Farwick M."/>
            <person name="Goesmann A."/>
            <person name="Puhler A."/>
            <person name="Schaffer S."/>
            <person name="Tauch A."/>
            <person name="Kohler T."/>
            <person name="Brinkrolf K."/>
        </authorList>
    </citation>
    <scope>NUCLEOTIDE SEQUENCE [LARGE SCALE GENOMIC DNA]</scope>
    <source>
        <strain evidence="12">ATCC 14091 / BCRC 22168 / CBS 111 / JCM 3599 / NBRC 0793 / NRRL Y-1031 F-60-10</strain>
    </source>
</reference>
<dbReference type="GO" id="GO:0030968">
    <property type="term" value="P:endoplasmic reticulum unfolded protein response"/>
    <property type="evidence" value="ECO:0007669"/>
    <property type="project" value="TreeGrafter"/>
</dbReference>
<comment type="caution">
    <text evidence="11">The sequence shown here is derived from an EMBL/GenBank/DDBJ whole genome shotgun (WGS) entry which is preliminary data.</text>
</comment>
<dbReference type="PANTHER" id="PTHR13312:SF0">
    <property type="entry name" value="UBIQUITIN THIOESTERASE OTU1"/>
    <property type="match status" value="1"/>
</dbReference>
<dbReference type="GO" id="GO:0005634">
    <property type="term" value="C:nucleus"/>
    <property type="evidence" value="ECO:0007669"/>
    <property type="project" value="TreeGrafter"/>
</dbReference>
<keyword evidence="4" id="KW-0863">Zinc-finger</keyword>
<dbReference type="Pfam" id="PF02338">
    <property type="entry name" value="OTU"/>
    <property type="match status" value="1"/>
</dbReference>
<evidence type="ECO:0000256" key="8">
    <source>
        <dbReference type="ARBA" id="ARBA00022833"/>
    </source>
</evidence>
<proteinExistence type="predicted"/>
<dbReference type="EC" id="3.4.19.12" evidence="9"/>
<dbReference type="HOGENOM" id="CLU_049327_0_0_1"/>
<dbReference type="GO" id="GO:0005829">
    <property type="term" value="C:cytosol"/>
    <property type="evidence" value="ECO:0007669"/>
    <property type="project" value="TreeGrafter"/>
</dbReference>
<keyword evidence="12" id="KW-1185">Reference proteome</keyword>
<dbReference type="PANTHER" id="PTHR13312">
    <property type="entry name" value="HIV-INDUCED PROTEIN-7-LIKE PROTEASE"/>
    <property type="match status" value="1"/>
</dbReference>
<dbReference type="InterPro" id="IPR038765">
    <property type="entry name" value="Papain-like_cys_pep_sf"/>
</dbReference>
<feature type="domain" description="OTU" evidence="10">
    <location>
        <begin position="120"/>
        <end position="236"/>
    </location>
</feature>
<evidence type="ECO:0000259" key="10">
    <source>
        <dbReference type="PROSITE" id="PS50802"/>
    </source>
</evidence>
<dbReference type="FunCoup" id="K0KM43">
    <property type="interactions" value="713"/>
</dbReference>
<evidence type="ECO:0000256" key="2">
    <source>
        <dbReference type="ARBA" id="ARBA00022670"/>
    </source>
</evidence>
<keyword evidence="8" id="KW-0862">Zinc</keyword>
<evidence type="ECO:0000313" key="11">
    <source>
        <dbReference type="EMBL" id="CCH42449.1"/>
    </source>
</evidence>
<dbReference type="SUPFAM" id="SSF54001">
    <property type="entry name" value="Cysteine proteinases"/>
    <property type="match status" value="1"/>
</dbReference>
<dbReference type="GO" id="GO:0004843">
    <property type="term" value="F:cysteine-type deubiquitinase activity"/>
    <property type="evidence" value="ECO:0007669"/>
    <property type="project" value="UniProtKB-UniRule"/>
</dbReference>
<dbReference type="STRING" id="1206466.K0KM43"/>
<evidence type="ECO:0000313" key="12">
    <source>
        <dbReference type="Proteomes" id="UP000009328"/>
    </source>
</evidence>
<keyword evidence="2" id="KW-0645">Protease</keyword>
<accession>K0KM43</accession>
<dbReference type="Gene3D" id="3.10.20.90">
    <property type="entry name" value="Phosphatidylinositol 3-kinase Catalytic Subunit, Chain A, domain 1"/>
    <property type="match status" value="1"/>
</dbReference>
<evidence type="ECO:0000256" key="6">
    <source>
        <dbReference type="ARBA" id="ARBA00022801"/>
    </source>
</evidence>
<evidence type="ECO:0000256" key="1">
    <source>
        <dbReference type="ARBA" id="ARBA00000707"/>
    </source>
</evidence>
<dbReference type="InterPro" id="IPR003323">
    <property type="entry name" value="OTU_dom"/>
</dbReference>
<evidence type="ECO:0000256" key="3">
    <source>
        <dbReference type="ARBA" id="ARBA00022723"/>
    </source>
</evidence>
<dbReference type="InterPro" id="IPR057766">
    <property type="entry name" value="Znf-C2H2_OTU1-like_C"/>
</dbReference>
<dbReference type="Proteomes" id="UP000009328">
    <property type="component" value="Unassembled WGS sequence"/>
</dbReference>
<comment type="function">
    <text evidence="9">Hydrolase that can remove conjugated ubiquitin from proteins and may therefore play an important regulatory role at the level of protein turnover by preventing degradation.</text>
</comment>
<dbReference type="CDD" id="cd22745">
    <property type="entry name" value="OTU_OTU1"/>
    <property type="match status" value="1"/>
</dbReference>
<keyword evidence="9" id="KW-0963">Cytoplasm</keyword>
<dbReference type="InterPro" id="IPR048857">
    <property type="entry name" value="OTU1_Ubl"/>
</dbReference>
<dbReference type="GO" id="GO:0036503">
    <property type="term" value="P:ERAD pathway"/>
    <property type="evidence" value="ECO:0007669"/>
    <property type="project" value="TreeGrafter"/>
</dbReference>
<dbReference type="Pfam" id="PF21403">
    <property type="entry name" value="OTU1_UBXL"/>
    <property type="match status" value="1"/>
</dbReference>
<name>K0KM43_WICCF</name>
<dbReference type="AlphaFoldDB" id="K0KM43"/>
<comment type="catalytic activity">
    <reaction evidence="1 9">
        <text>Thiol-dependent hydrolysis of ester, thioester, amide, peptide and isopeptide bonds formed by the C-terminal Gly of ubiquitin (a 76-residue protein attached to proteins as an intracellular targeting signal).</text>
        <dbReference type="EC" id="3.4.19.12"/>
    </reaction>
</comment>